<feature type="domain" description="Peptidase MA-like" evidence="2">
    <location>
        <begin position="73"/>
        <end position="260"/>
    </location>
</feature>
<organism evidence="3">
    <name type="scientific">marine metagenome</name>
    <dbReference type="NCBI Taxonomy" id="408172"/>
    <lineage>
        <taxon>unclassified sequences</taxon>
        <taxon>metagenomes</taxon>
        <taxon>ecological metagenomes</taxon>
    </lineage>
</organism>
<dbReference type="SUPFAM" id="SSF82171">
    <property type="entry name" value="DPP6 N-terminal domain-like"/>
    <property type="match status" value="1"/>
</dbReference>
<dbReference type="InterPro" id="IPR011659">
    <property type="entry name" value="WD40"/>
</dbReference>
<evidence type="ECO:0000313" key="3">
    <source>
        <dbReference type="EMBL" id="SUZ82295.1"/>
    </source>
</evidence>
<name>A0A381QSF9_9ZZZZ</name>
<evidence type="ECO:0000259" key="2">
    <source>
        <dbReference type="Pfam" id="PF13485"/>
    </source>
</evidence>
<accession>A0A381QSF9</accession>
<proteinExistence type="inferred from homology"/>
<sequence>MIRLITIIALFATNLLVAQSFGQNKVQYRNFDWSFITSPHFDIYYYGNATDLAQFTAEKGEEAYEQISKHLRWTLRKRVPIIIYHSHNDFQQTNVVLPYMQEGIGGVTELFKNRVVIPFEGDYDQFRHVIHHELVHALINDMIYGSAQNVYSGRVRLRVPLWANEGLAEYLSMNWDTQSDMILRDLAVHEEMPTVQQLESFLAYKGGQSVWRFIAQKYGREKIGEIFTSMKFVQNAEKGFDKAIGMDFESLTKQWHKYLKKEYWPDIDGRDEIEDISIRLTDHKKKNNYYNIAPAISPDGSKIAILEDKSGFANITLIDAIDGKNIKRLVKGNRSMDFEELKWLQPGIAWSPDNKRIVIAAKAGSEDALYLIDSDKPNKKEKLTFDLDGIFSASWSPDGNLLAFVGNKVSSSDIYLYDMNNRTLKNLTNDIYSDSEPAWSADGSKIAYVSSRVKADDNQLRKNISVTDISSFQSDIYSIDISNNSLDRITFSDANENYPIWANTDNVLFYTSDNNGISNLYRHSMNDGSIESLTNLLTGLFQISLSRD</sequence>
<protein>
    <recommendedName>
        <fullName evidence="2">Peptidase MA-like domain-containing protein</fullName>
    </recommendedName>
</protein>
<dbReference type="PANTHER" id="PTHR36842:SF1">
    <property type="entry name" value="PROTEIN TOLB"/>
    <property type="match status" value="1"/>
</dbReference>
<dbReference type="Pfam" id="PF07676">
    <property type="entry name" value="PD40"/>
    <property type="match status" value="3"/>
</dbReference>
<feature type="non-terminal residue" evidence="3">
    <location>
        <position position="548"/>
    </location>
</feature>
<feature type="non-terminal residue" evidence="3">
    <location>
        <position position="1"/>
    </location>
</feature>
<gene>
    <name evidence="3" type="ORF">METZ01_LOCUS35149</name>
</gene>
<dbReference type="AlphaFoldDB" id="A0A381QSF9"/>
<dbReference type="PANTHER" id="PTHR36842">
    <property type="entry name" value="PROTEIN TOLB HOMOLOG"/>
    <property type="match status" value="1"/>
</dbReference>
<reference evidence="3" key="1">
    <citation type="submission" date="2018-05" db="EMBL/GenBank/DDBJ databases">
        <authorList>
            <person name="Lanie J.A."/>
            <person name="Ng W.-L."/>
            <person name="Kazmierczak K.M."/>
            <person name="Andrzejewski T.M."/>
            <person name="Davidsen T.M."/>
            <person name="Wayne K.J."/>
            <person name="Tettelin H."/>
            <person name="Glass J.I."/>
            <person name="Rusch D."/>
            <person name="Podicherti R."/>
            <person name="Tsui H.-C.T."/>
            <person name="Winkler M.E."/>
        </authorList>
    </citation>
    <scope>NUCLEOTIDE SEQUENCE</scope>
</reference>
<evidence type="ECO:0000256" key="1">
    <source>
        <dbReference type="ARBA" id="ARBA00009820"/>
    </source>
</evidence>
<dbReference type="InterPro" id="IPR039568">
    <property type="entry name" value="Peptidase_MA-like_dom"/>
</dbReference>
<dbReference type="Pfam" id="PF13485">
    <property type="entry name" value="Peptidase_MA_2"/>
    <property type="match status" value="1"/>
</dbReference>
<dbReference type="InterPro" id="IPR011042">
    <property type="entry name" value="6-blade_b-propeller_TolB-like"/>
</dbReference>
<comment type="similarity">
    <text evidence="1">Belongs to the TolB family.</text>
</comment>
<dbReference type="EMBL" id="UINC01001500">
    <property type="protein sequence ID" value="SUZ82295.1"/>
    <property type="molecule type" value="Genomic_DNA"/>
</dbReference>
<dbReference type="Gene3D" id="2.120.10.30">
    <property type="entry name" value="TolB, C-terminal domain"/>
    <property type="match status" value="3"/>
</dbReference>